<gene>
    <name evidence="6" type="ORF">S01H1_08509</name>
</gene>
<dbReference type="AlphaFoldDB" id="X0SPF3"/>
<feature type="transmembrane region" description="Helical" evidence="5">
    <location>
        <begin position="58"/>
        <end position="82"/>
    </location>
</feature>
<dbReference type="GO" id="GO:0030026">
    <property type="term" value="P:intracellular manganese ion homeostasis"/>
    <property type="evidence" value="ECO:0007669"/>
    <property type="project" value="InterPro"/>
</dbReference>
<feature type="transmembrane region" description="Helical" evidence="5">
    <location>
        <begin position="113"/>
        <end position="138"/>
    </location>
</feature>
<dbReference type="InterPro" id="IPR008217">
    <property type="entry name" value="Ccc1_fam"/>
</dbReference>
<feature type="transmembrane region" description="Helical" evidence="5">
    <location>
        <begin position="150"/>
        <end position="170"/>
    </location>
</feature>
<evidence type="ECO:0000256" key="4">
    <source>
        <dbReference type="ARBA" id="ARBA00023136"/>
    </source>
</evidence>
<proteinExistence type="predicted"/>
<comment type="caution">
    <text evidence="6">The sequence shown here is derived from an EMBL/GenBank/DDBJ whole genome shotgun (WGS) entry which is preliminary data.</text>
</comment>
<evidence type="ECO:0000256" key="2">
    <source>
        <dbReference type="ARBA" id="ARBA00022692"/>
    </source>
</evidence>
<keyword evidence="4 5" id="KW-0472">Membrane</keyword>
<reference evidence="6" key="1">
    <citation type="journal article" date="2014" name="Front. Microbiol.">
        <title>High frequency of phylogenetically diverse reductive dehalogenase-homologous genes in deep subseafloor sedimentary metagenomes.</title>
        <authorList>
            <person name="Kawai M."/>
            <person name="Futagami T."/>
            <person name="Toyoda A."/>
            <person name="Takaki Y."/>
            <person name="Nishi S."/>
            <person name="Hori S."/>
            <person name="Arai W."/>
            <person name="Tsubouchi T."/>
            <person name="Morono Y."/>
            <person name="Uchiyama I."/>
            <person name="Ito T."/>
            <person name="Fujiyama A."/>
            <person name="Inagaki F."/>
            <person name="Takami H."/>
        </authorList>
    </citation>
    <scope>NUCLEOTIDE SEQUENCE</scope>
    <source>
        <strain evidence="6">Expedition CK06-06</strain>
    </source>
</reference>
<accession>X0SPF3</accession>
<dbReference type="GO" id="GO:0005384">
    <property type="term" value="F:manganese ion transmembrane transporter activity"/>
    <property type="evidence" value="ECO:0007669"/>
    <property type="project" value="InterPro"/>
</dbReference>
<evidence type="ECO:0000256" key="5">
    <source>
        <dbReference type="SAM" id="Phobius"/>
    </source>
</evidence>
<dbReference type="GO" id="GO:0012505">
    <property type="term" value="C:endomembrane system"/>
    <property type="evidence" value="ECO:0007669"/>
    <property type="project" value="UniProtKB-SubCell"/>
</dbReference>
<dbReference type="EMBL" id="BARS01004361">
    <property type="protein sequence ID" value="GAF76991.1"/>
    <property type="molecule type" value="Genomic_DNA"/>
</dbReference>
<keyword evidence="2 5" id="KW-0812">Transmembrane</keyword>
<feature type="transmembrane region" description="Helical" evidence="5">
    <location>
        <begin position="30"/>
        <end position="52"/>
    </location>
</feature>
<sequence length="208" mass="22501">MPRKKIKKTIQKWKQYSEISDVGSVTRRYFVMNAFDGALTMLGVVIGAYVSGLIEQPIVIISAGIAGSIAMGVSGMSGAYMIEKAERTKKLKDLEKAMLTDMKNGLHDRSHRFATFFAAIVDGVSPAITAMIVISPFFLVNFGVISYEVAFFSTIALTLSILSLLGVYLAKISDESMIKYGIQMLVVGGITAFLCIITSILLGGHVTV</sequence>
<evidence type="ECO:0000256" key="1">
    <source>
        <dbReference type="ARBA" id="ARBA00004127"/>
    </source>
</evidence>
<name>X0SPF3_9ZZZZ</name>
<dbReference type="Pfam" id="PF01988">
    <property type="entry name" value="VIT1"/>
    <property type="match status" value="1"/>
</dbReference>
<keyword evidence="3 5" id="KW-1133">Transmembrane helix</keyword>
<feature type="transmembrane region" description="Helical" evidence="5">
    <location>
        <begin position="182"/>
        <end position="202"/>
    </location>
</feature>
<protein>
    <recommendedName>
        <fullName evidence="7">VIT family protein</fullName>
    </recommendedName>
</protein>
<organism evidence="6">
    <name type="scientific">marine sediment metagenome</name>
    <dbReference type="NCBI Taxonomy" id="412755"/>
    <lineage>
        <taxon>unclassified sequences</taxon>
        <taxon>metagenomes</taxon>
        <taxon>ecological metagenomes</taxon>
    </lineage>
</organism>
<evidence type="ECO:0008006" key="7">
    <source>
        <dbReference type="Google" id="ProtNLM"/>
    </source>
</evidence>
<evidence type="ECO:0000256" key="3">
    <source>
        <dbReference type="ARBA" id="ARBA00022989"/>
    </source>
</evidence>
<evidence type="ECO:0000313" key="6">
    <source>
        <dbReference type="EMBL" id="GAF76991.1"/>
    </source>
</evidence>
<comment type="subcellular location">
    <subcellularLocation>
        <location evidence="1">Endomembrane system</location>
        <topology evidence="1">Multi-pass membrane protein</topology>
    </subcellularLocation>
</comment>